<sequence>MDDVTTVTNEQAHWPECAPSRKRRRTRVAAGVLKNIERMTNKELEFDLFMDSVNVDILLLWNIGSETNLMSYGILLWGRAAHIHRIFVLRKRLISAIYDLGPRVSLRKSEAYLRRQQRTYSFFVLNVHALYFVRNPMPIRRKRKARVTLANGFYRHLRPPPRPPLPPARPSGCAGGARRLQNKLREYFTISKIRDKNISVTYWLSAECARAGRRGRRPALADIFDDPAETKRRQNKGTGERRRRRGPKHGSVATAQATAKESGKRFGI</sequence>
<evidence type="ECO:0000256" key="1">
    <source>
        <dbReference type="SAM" id="MobiDB-lite"/>
    </source>
</evidence>
<dbReference type="EMBL" id="BGZK01002531">
    <property type="protein sequence ID" value="GBP94656.1"/>
    <property type="molecule type" value="Genomic_DNA"/>
</dbReference>
<accession>A0A4C2A1P6</accession>
<feature type="region of interest" description="Disordered" evidence="1">
    <location>
        <begin position="157"/>
        <end position="176"/>
    </location>
</feature>
<evidence type="ECO:0000313" key="3">
    <source>
        <dbReference type="Proteomes" id="UP000299102"/>
    </source>
</evidence>
<feature type="region of interest" description="Disordered" evidence="1">
    <location>
        <begin position="221"/>
        <end position="268"/>
    </location>
</feature>
<organism evidence="2 3">
    <name type="scientific">Eumeta variegata</name>
    <name type="common">Bagworm moth</name>
    <name type="synonym">Eumeta japonica</name>
    <dbReference type="NCBI Taxonomy" id="151549"/>
    <lineage>
        <taxon>Eukaryota</taxon>
        <taxon>Metazoa</taxon>
        <taxon>Ecdysozoa</taxon>
        <taxon>Arthropoda</taxon>
        <taxon>Hexapoda</taxon>
        <taxon>Insecta</taxon>
        <taxon>Pterygota</taxon>
        <taxon>Neoptera</taxon>
        <taxon>Endopterygota</taxon>
        <taxon>Lepidoptera</taxon>
        <taxon>Glossata</taxon>
        <taxon>Ditrysia</taxon>
        <taxon>Tineoidea</taxon>
        <taxon>Psychidae</taxon>
        <taxon>Oiketicinae</taxon>
        <taxon>Eumeta</taxon>
    </lineage>
</organism>
<keyword evidence="3" id="KW-1185">Reference proteome</keyword>
<dbReference type="AlphaFoldDB" id="A0A4C2A1P6"/>
<dbReference type="Proteomes" id="UP000299102">
    <property type="component" value="Unassembled WGS sequence"/>
</dbReference>
<comment type="caution">
    <text evidence="2">The sequence shown here is derived from an EMBL/GenBank/DDBJ whole genome shotgun (WGS) entry which is preliminary data.</text>
</comment>
<feature type="compositionally biased region" description="Pro residues" evidence="1">
    <location>
        <begin position="160"/>
        <end position="169"/>
    </location>
</feature>
<evidence type="ECO:0000313" key="2">
    <source>
        <dbReference type="EMBL" id="GBP94656.1"/>
    </source>
</evidence>
<gene>
    <name evidence="2" type="ORF">EVAR_66340_1</name>
</gene>
<name>A0A4C2A1P6_EUMVA</name>
<reference evidence="2 3" key="1">
    <citation type="journal article" date="2019" name="Commun. Biol.">
        <title>The bagworm genome reveals a unique fibroin gene that provides high tensile strength.</title>
        <authorList>
            <person name="Kono N."/>
            <person name="Nakamura H."/>
            <person name="Ohtoshi R."/>
            <person name="Tomita M."/>
            <person name="Numata K."/>
            <person name="Arakawa K."/>
        </authorList>
    </citation>
    <scope>NUCLEOTIDE SEQUENCE [LARGE SCALE GENOMIC DNA]</scope>
</reference>
<proteinExistence type="predicted"/>
<dbReference type="OrthoDB" id="414730at2759"/>
<protein>
    <submittedName>
        <fullName evidence="2">Uncharacterized protein</fullName>
    </submittedName>
</protein>